<dbReference type="AlphaFoldDB" id="A0A9P0VZP5"/>
<name>A0A9P0VZP5_9ASCO</name>
<gene>
    <name evidence="3" type="ORF">CLIB1423_12S02256</name>
</gene>
<dbReference type="SUPFAM" id="SSF55347">
    <property type="entry name" value="Glyceraldehyde-3-phosphate dehydrogenase-like, C-terminal domain"/>
    <property type="match status" value="1"/>
</dbReference>
<evidence type="ECO:0000259" key="2">
    <source>
        <dbReference type="Pfam" id="PF02894"/>
    </source>
</evidence>
<dbReference type="PANTHER" id="PTHR43377:SF1">
    <property type="entry name" value="BILIVERDIN REDUCTASE A"/>
    <property type="match status" value="1"/>
</dbReference>
<evidence type="ECO:0008006" key="5">
    <source>
        <dbReference type="Google" id="ProtNLM"/>
    </source>
</evidence>
<proteinExistence type="predicted"/>
<dbReference type="Proteomes" id="UP000837801">
    <property type="component" value="Unassembled WGS sequence"/>
</dbReference>
<keyword evidence="4" id="KW-1185">Reference proteome</keyword>
<dbReference type="InterPro" id="IPR051450">
    <property type="entry name" value="Gfo/Idh/MocA_Oxidoreductases"/>
</dbReference>
<dbReference type="Gene3D" id="3.40.50.720">
    <property type="entry name" value="NAD(P)-binding Rossmann-like Domain"/>
    <property type="match status" value="1"/>
</dbReference>
<dbReference type="Gene3D" id="3.30.360.10">
    <property type="entry name" value="Dihydrodipicolinate Reductase, domain 2"/>
    <property type="match status" value="1"/>
</dbReference>
<feature type="domain" description="Gfo/Idh/MocA-like oxidoreductase C-terminal" evidence="2">
    <location>
        <begin position="144"/>
        <end position="362"/>
    </location>
</feature>
<dbReference type="Pfam" id="PF02894">
    <property type="entry name" value="GFO_IDH_MocA_C"/>
    <property type="match status" value="1"/>
</dbReference>
<dbReference type="InterPro" id="IPR000683">
    <property type="entry name" value="Gfo/Idh/MocA-like_OxRdtase_N"/>
</dbReference>
<feature type="domain" description="Gfo/Idh/MocA-like oxidoreductase N-terminal" evidence="1">
    <location>
        <begin position="7"/>
        <end position="130"/>
    </location>
</feature>
<dbReference type="PANTHER" id="PTHR43377">
    <property type="entry name" value="BILIVERDIN REDUCTASE A"/>
    <property type="match status" value="1"/>
</dbReference>
<comment type="caution">
    <text evidence="3">The sequence shown here is derived from an EMBL/GenBank/DDBJ whole genome shotgun (WGS) entry which is preliminary data.</text>
</comment>
<protein>
    <recommendedName>
        <fullName evidence="5">Oxidoreductase</fullName>
    </recommendedName>
</protein>
<dbReference type="OrthoDB" id="64915at2759"/>
<organism evidence="3 4">
    <name type="scientific">[Candida] railenensis</name>
    <dbReference type="NCBI Taxonomy" id="45579"/>
    <lineage>
        <taxon>Eukaryota</taxon>
        <taxon>Fungi</taxon>
        <taxon>Dikarya</taxon>
        <taxon>Ascomycota</taxon>
        <taxon>Saccharomycotina</taxon>
        <taxon>Pichiomycetes</taxon>
        <taxon>Debaryomycetaceae</taxon>
        <taxon>Kurtzmaniella</taxon>
    </lineage>
</organism>
<dbReference type="InterPro" id="IPR036291">
    <property type="entry name" value="NAD(P)-bd_dom_sf"/>
</dbReference>
<dbReference type="GO" id="GO:0000166">
    <property type="term" value="F:nucleotide binding"/>
    <property type="evidence" value="ECO:0007669"/>
    <property type="project" value="InterPro"/>
</dbReference>
<evidence type="ECO:0000313" key="3">
    <source>
        <dbReference type="EMBL" id="CAH2353757.1"/>
    </source>
</evidence>
<reference evidence="3" key="1">
    <citation type="submission" date="2022-03" db="EMBL/GenBank/DDBJ databases">
        <authorList>
            <person name="Legras J.-L."/>
            <person name="Devillers H."/>
            <person name="Grondin C."/>
        </authorList>
    </citation>
    <scope>NUCLEOTIDE SEQUENCE</scope>
    <source>
        <strain evidence="3">CLIB 1423</strain>
    </source>
</reference>
<dbReference type="InterPro" id="IPR004104">
    <property type="entry name" value="Gfo/Idh/MocA-like_OxRdtase_C"/>
</dbReference>
<evidence type="ECO:0000313" key="4">
    <source>
        <dbReference type="Proteomes" id="UP000837801"/>
    </source>
</evidence>
<dbReference type="Pfam" id="PF01408">
    <property type="entry name" value="GFO_IDH_MocA"/>
    <property type="match status" value="1"/>
</dbReference>
<dbReference type="EMBL" id="CAKXYY010000012">
    <property type="protein sequence ID" value="CAH2353757.1"/>
    <property type="molecule type" value="Genomic_DNA"/>
</dbReference>
<evidence type="ECO:0000259" key="1">
    <source>
        <dbReference type="Pfam" id="PF01408"/>
    </source>
</evidence>
<dbReference type="SUPFAM" id="SSF51735">
    <property type="entry name" value="NAD(P)-binding Rossmann-fold domains"/>
    <property type="match status" value="1"/>
</dbReference>
<accession>A0A9P0VZP5</accession>
<sequence length="394" mass="43352">MISPITIKIVIIGVGIIGPRHAAHVKKSKSTELFGIVDPSAAGPKVANELQVPHFNSIQEMIQECEGTGTQYPDGAIVCTPNSTHVKISAELASHGIHLLVEKPLSPTPAEAMALKNYCDSKGVKLLVGHHRRFNPHIVATKENLHKVGKIIAIQGTWTLRKPSAYFESAAWRTDISTGGGVLLINLIHDIDLLQYMFGPIERVYAELLSKQKLQYPNVDEGACLTIRFKNGICGTFVCSDSVTSPFNFESGTGENPTIPYNDGLEGLYRIFGTDGTLSVPDFNLYHQNSSEKQEEPSWLNPIQKECIIENRDEKLLTQQPFDLQLAHFVDVIRGNQEPFCSALDGMSSSLCIQAVLNSIETELPQRVPDCESIKPDYSSLGVKTFPLDKKLNS</sequence>